<gene>
    <name evidence="1" type="ORF">RBEAN4_1589</name>
</gene>
<accession>A0A0F3QEL8</accession>
<dbReference type="AlphaFoldDB" id="A0A0F3QEL8"/>
<proteinExistence type="predicted"/>
<protein>
    <submittedName>
        <fullName evidence="1">Uncharacterized protein</fullName>
    </submittedName>
</protein>
<dbReference type="EMBL" id="LAOI01000001">
    <property type="protein sequence ID" value="KJV90581.1"/>
    <property type="molecule type" value="Genomic_DNA"/>
</dbReference>
<dbReference type="Proteomes" id="UP000033661">
    <property type="component" value="Unassembled WGS sequence"/>
</dbReference>
<evidence type="ECO:0000313" key="2">
    <source>
        <dbReference type="Proteomes" id="UP000033661"/>
    </source>
</evidence>
<name>A0A0F3QEL8_RICBE</name>
<comment type="caution">
    <text evidence="1">The sequence shown here is derived from an EMBL/GenBank/DDBJ whole genome shotgun (WGS) entry which is preliminary data.</text>
</comment>
<dbReference type="PATRIC" id="fig|1359193.3.peg.1541"/>
<reference evidence="1 2" key="1">
    <citation type="submission" date="2015-02" db="EMBL/GenBank/DDBJ databases">
        <title>Genome Sequencing of Rickettsiales.</title>
        <authorList>
            <person name="Daugherty S.C."/>
            <person name="Su Q."/>
            <person name="Abolude K."/>
            <person name="Beier-Sexton M."/>
            <person name="Carlyon J.A."/>
            <person name="Carter R."/>
            <person name="Day N.P."/>
            <person name="Dumler S.J."/>
            <person name="Dyachenko V."/>
            <person name="Godinez A."/>
            <person name="Kurtti T.J."/>
            <person name="Lichay M."/>
            <person name="Mullins K.E."/>
            <person name="Ott S."/>
            <person name="Pappas-Brown V."/>
            <person name="Paris D.H."/>
            <person name="Patel P."/>
            <person name="Richards A.L."/>
            <person name="Sadzewicz L."/>
            <person name="Sears K."/>
            <person name="Seidman D."/>
            <person name="Sengamalay N."/>
            <person name="Stenos J."/>
            <person name="Tallon L.J."/>
            <person name="Vincent G."/>
            <person name="Fraser C.M."/>
            <person name="Munderloh U."/>
            <person name="Dunning-Hotopp J.C."/>
        </authorList>
    </citation>
    <scope>NUCLEOTIDE SEQUENCE [LARGE SCALE GENOMIC DNA]</scope>
    <source>
        <strain evidence="1 2">RML An4</strain>
    </source>
</reference>
<keyword evidence="2" id="KW-1185">Reference proteome</keyword>
<sequence length="56" mass="6672">MDFNMSKERVNPVNDDGEYQEFDTTEGIKFFLTKGTKSYRKKNIKKHLNNLNMLKN</sequence>
<organism evidence="1 2">
    <name type="scientific">Rickettsia bellii str. RML An4</name>
    <dbReference type="NCBI Taxonomy" id="1359193"/>
    <lineage>
        <taxon>Bacteria</taxon>
        <taxon>Pseudomonadati</taxon>
        <taxon>Pseudomonadota</taxon>
        <taxon>Alphaproteobacteria</taxon>
        <taxon>Rickettsiales</taxon>
        <taxon>Rickettsiaceae</taxon>
        <taxon>Rickettsieae</taxon>
        <taxon>Rickettsia</taxon>
        <taxon>belli group</taxon>
    </lineage>
</organism>
<evidence type="ECO:0000313" key="1">
    <source>
        <dbReference type="EMBL" id="KJV90581.1"/>
    </source>
</evidence>